<dbReference type="PROSITE" id="PS50109">
    <property type="entry name" value="HIS_KIN"/>
    <property type="match status" value="1"/>
</dbReference>
<dbReference type="CDD" id="cd00082">
    <property type="entry name" value="HisKA"/>
    <property type="match status" value="1"/>
</dbReference>
<dbReference type="Pfam" id="PF02518">
    <property type="entry name" value="HATPase_c"/>
    <property type="match status" value="1"/>
</dbReference>
<keyword evidence="3" id="KW-0597">Phosphoprotein</keyword>
<sequence>MRTPRLYFLLLLNLTILSSVLAQQPAQPVDLPSQRIRFEHLTVADGLPESSVTCMIQDHLGFIWMGTQGGLARYDGTQIIAFQEDSKNKYSFRGSNVQSIYEDHNGDIWIGCERLIRFERATGRFIEYPQKAPEGNRSANYVGLIHKDQRGDIWTITGNYGDNLFLLDRLNPKTATWTYFRHNPANPHSLATNSIYLSNTNSINNFAFLEGRSGTIWVTTTGDERILHRFDPKINGFNRITPKASPAVVADFKRITVMAEDGQGQLYVSSYNRGKGLFLVNRTAGGAASRPPQTWQVTQFKHDPLNPYSIRDDSVTRVHPDRDGTVWVPTSQGLDRLDPKTGRFTHFVSKPNDPNSPSPGLLKFLSETPNGDLWFATTDGMNMYDRRRQSFVRYQKRNEPDGLKAGGEIISFLVDLTGLFWAGKVEDGVYKQSRAVKFSAITSEPEVTQRGMPGSAPISYIFRMYEAPSEPGVIWLGTDGGLERLDRKTGRRTTYSHDDRNSRSIGTGYVFGMAEDKQGRFWVGTQGGGLNLFDRKRGTFTRLVHDPANANSLMNDNIRAVFPASDGTLWIGTFQGLDHYDPARQAFTHYYQADSLYTPELYARIQSLATARKPVAAIRQPGNNTNQMVAFSLHQPTDLLLVVGGEWTADTKRDYGWLEDEQGKRIWITTYKQSAGDGPVGQIRNQIDVIHLKAGRYRLRYRSNDTYAYSQWKVAPPYHPQLWGIQCIALSPSEGQAMAQLARKRQFTGLNSTYVLSLAEDAQKRIWIGTSLSGGVQLLDPNTGQFTTILTDKSGLSSVQCLLADTRPGCFWVGDFTRGLFLINDKGRVLKHFTQTNGLPNNTVIGVHRDKQGILWVGTGNGLVRLDQTAGPPKTDQIRHFTQRNGLKGLFTPIWFSSTGEVYAGSDRDVVAFFPEQVQDDPIPPPIVLTDLLINGQPATLGSDGQLPSHISVTKEITLPHDQSDLAFQFAALSYNRGSESEYAFKLSPIDTAWVPLGATRQARFLDLQPGTYTFRVKAANADGVWNEEGTRIQITILPPWWRTWWAYFFYVLVFAILLRAYISYRSRALRRENQLLEERIAQRTNEVQQQKEEIETQRDYLEDTLTELKSTQTQLIQKEKLASLGELTAGIAHEIQNPLNFVNNFAEVSTELIEELKEEVQAGNTDEVMAIADDLTRNLQKINHHGGRASSIVKGMLEHSRTESGEKRPTDLNALADEYLKIAYHGLRANDKSGSTGRFNCELVTDFDSTLELVVVAPQEIGRVLLNLYNNAFYAVHQRQIAETRHALSLPETYQPTVWVSTKRISTGIEILVRDNGTGIPESVKAKIFQPFFTTKPTGEGTGLGLSLSYDIVTKGHGGIMAVETMEGEGSEFIIRLPINIS</sequence>
<dbReference type="SMART" id="SM00388">
    <property type="entry name" value="HisKA"/>
    <property type="match status" value="1"/>
</dbReference>
<feature type="coiled-coil region" evidence="4">
    <location>
        <begin position="1067"/>
        <end position="1112"/>
    </location>
</feature>
<proteinExistence type="predicted"/>
<organism evidence="8 9">
    <name type="scientific">Spirosoma foliorum</name>
    <dbReference type="NCBI Taxonomy" id="2710596"/>
    <lineage>
        <taxon>Bacteria</taxon>
        <taxon>Pseudomonadati</taxon>
        <taxon>Bacteroidota</taxon>
        <taxon>Cytophagia</taxon>
        <taxon>Cytophagales</taxon>
        <taxon>Cytophagaceae</taxon>
        <taxon>Spirosoma</taxon>
    </lineage>
</organism>
<dbReference type="PANTHER" id="PTHR43547:SF2">
    <property type="entry name" value="HYBRID SIGNAL TRANSDUCTION HISTIDINE KINASE C"/>
    <property type="match status" value="1"/>
</dbReference>
<dbReference type="Pfam" id="PF00512">
    <property type="entry name" value="HisKA"/>
    <property type="match status" value="1"/>
</dbReference>
<dbReference type="InterPro" id="IPR011123">
    <property type="entry name" value="Y_Y_Y"/>
</dbReference>
<dbReference type="FunFam" id="2.60.40.10:FF:000791">
    <property type="entry name" value="Two-component system sensor histidine kinase/response regulator"/>
    <property type="match status" value="1"/>
</dbReference>
<dbReference type="InterPro" id="IPR011047">
    <property type="entry name" value="Quinoprotein_ADH-like_sf"/>
</dbReference>
<dbReference type="EMBL" id="CP059732">
    <property type="protein sequence ID" value="QMW04772.1"/>
    <property type="molecule type" value="Genomic_DNA"/>
</dbReference>
<dbReference type="InterPro" id="IPR011110">
    <property type="entry name" value="Reg_prop"/>
</dbReference>
<dbReference type="Pfam" id="PF07494">
    <property type="entry name" value="Reg_prop"/>
    <property type="match status" value="6"/>
</dbReference>
<dbReference type="InterPro" id="IPR013783">
    <property type="entry name" value="Ig-like_fold"/>
</dbReference>
<dbReference type="Pfam" id="PF07495">
    <property type="entry name" value="Y_Y_Y"/>
    <property type="match status" value="1"/>
</dbReference>
<keyword evidence="5" id="KW-0472">Membrane</keyword>
<comment type="catalytic activity">
    <reaction evidence="1">
        <text>ATP + protein L-histidine = ADP + protein N-phospho-L-histidine.</text>
        <dbReference type="EC" id="2.7.13.3"/>
    </reaction>
</comment>
<dbReference type="EC" id="2.7.13.3" evidence="2"/>
<dbReference type="GO" id="GO:0000155">
    <property type="term" value="F:phosphorelay sensor kinase activity"/>
    <property type="evidence" value="ECO:0007669"/>
    <property type="project" value="InterPro"/>
</dbReference>
<dbReference type="SUPFAM" id="SSF63829">
    <property type="entry name" value="Calcium-dependent phosphotriesterase"/>
    <property type="match status" value="1"/>
</dbReference>
<dbReference type="Gene3D" id="2.130.10.10">
    <property type="entry name" value="YVTN repeat-like/Quinoprotein amine dehydrogenase"/>
    <property type="match status" value="4"/>
</dbReference>
<gene>
    <name evidence="8" type="ORF">H3H32_07560</name>
</gene>
<reference evidence="8 9" key="1">
    <citation type="submission" date="2020-07" db="EMBL/GenBank/DDBJ databases">
        <title>Spirosoma foliorum sp. nov., isolated from the leaves on the Nejang mountain Korea, Republic of.</title>
        <authorList>
            <person name="Ho H."/>
            <person name="Lee Y.-J."/>
            <person name="Nurcahyanto D.-A."/>
            <person name="Kim S.-G."/>
        </authorList>
    </citation>
    <scope>NUCLEOTIDE SEQUENCE [LARGE SCALE GENOMIC DNA]</scope>
    <source>
        <strain evidence="8 9">PL0136</strain>
    </source>
</reference>
<protein>
    <recommendedName>
        <fullName evidence="2">histidine kinase</fullName>
        <ecNumber evidence="2">2.7.13.3</ecNumber>
    </recommendedName>
</protein>
<dbReference type="Proteomes" id="UP000515369">
    <property type="component" value="Chromosome"/>
</dbReference>
<dbReference type="InterPro" id="IPR036097">
    <property type="entry name" value="HisK_dim/P_sf"/>
</dbReference>
<dbReference type="InterPro" id="IPR003594">
    <property type="entry name" value="HATPase_dom"/>
</dbReference>
<keyword evidence="6" id="KW-0732">Signal</keyword>
<dbReference type="InterPro" id="IPR005467">
    <property type="entry name" value="His_kinase_dom"/>
</dbReference>
<keyword evidence="5" id="KW-0812">Transmembrane</keyword>
<dbReference type="Gene3D" id="1.10.287.130">
    <property type="match status" value="1"/>
</dbReference>
<dbReference type="Gene3D" id="3.30.565.10">
    <property type="entry name" value="Histidine kinase-like ATPase, C-terminal domain"/>
    <property type="match status" value="1"/>
</dbReference>
<keyword evidence="5" id="KW-1133">Transmembrane helix</keyword>
<dbReference type="PANTHER" id="PTHR43547">
    <property type="entry name" value="TWO-COMPONENT HISTIDINE KINASE"/>
    <property type="match status" value="1"/>
</dbReference>
<evidence type="ECO:0000313" key="8">
    <source>
        <dbReference type="EMBL" id="QMW04772.1"/>
    </source>
</evidence>
<evidence type="ECO:0000256" key="4">
    <source>
        <dbReference type="SAM" id="Coils"/>
    </source>
</evidence>
<dbReference type="InterPro" id="IPR003661">
    <property type="entry name" value="HisK_dim/P_dom"/>
</dbReference>
<feature type="transmembrane region" description="Helical" evidence="5">
    <location>
        <begin position="1045"/>
        <end position="1063"/>
    </location>
</feature>
<dbReference type="SUPFAM" id="SSF50998">
    <property type="entry name" value="Quinoprotein alcohol dehydrogenase-like"/>
    <property type="match status" value="1"/>
</dbReference>
<feature type="chain" id="PRO_5028975400" description="histidine kinase" evidence="6">
    <location>
        <begin position="23"/>
        <end position="1383"/>
    </location>
</feature>
<dbReference type="InterPro" id="IPR036890">
    <property type="entry name" value="HATPase_C_sf"/>
</dbReference>
<dbReference type="PRINTS" id="PR00344">
    <property type="entry name" value="BCTRLSENSOR"/>
</dbReference>
<dbReference type="SUPFAM" id="SSF47384">
    <property type="entry name" value="Homodimeric domain of signal transducing histidine kinase"/>
    <property type="match status" value="1"/>
</dbReference>
<name>A0A7G5H0Y0_9BACT</name>
<evidence type="ECO:0000256" key="5">
    <source>
        <dbReference type="SAM" id="Phobius"/>
    </source>
</evidence>
<evidence type="ECO:0000256" key="3">
    <source>
        <dbReference type="ARBA" id="ARBA00022553"/>
    </source>
</evidence>
<accession>A0A7G5H0Y0</accession>
<dbReference type="SMART" id="SM00387">
    <property type="entry name" value="HATPase_c"/>
    <property type="match status" value="1"/>
</dbReference>
<feature type="signal peptide" evidence="6">
    <location>
        <begin position="1"/>
        <end position="22"/>
    </location>
</feature>
<evidence type="ECO:0000256" key="2">
    <source>
        <dbReference type="ARBA" id="ARBA00012438"/>
    </source>
</evidence>
<keyword evidence="9" id="KW-1185">Reference proteome</keyword>
<dbReference type="KEGG" id="sfol:H3H32_07560"/>
<evidence type="ECO:0000259" key="7">
    <source>
        <dbReference type="PROSITE" id="PS50109"/>
    </source>
</evidence>
<feature type="domain" description="Histidine kinase" evidence="7">
    <location>
        <begin position="1131"/>
        <end position="1382"/>
    </location>
</feature>
<dbReference type="SUPFAM" id="SSF55874">
    <property type="entry name" value="ATPase domain of HSP90 chaperone/DNA topoisomerase II/histidine kinase"/>
    <property type="match status" value="1"/>
</dbReference>
<dbReference type="InterPro" id="IPR004358">
    <property type="entry name" value="Sig_transdc_His_kin-like_C"/>
</dbReference>
<dbReference type="RefSeq" id="WP_182462124.1">
    <property type="nucleotide sequence ID" value="NZ_CP059732.1"/>
</dbReference>
<evidence type="ECO:0000256" key="1">
    <source>
        <dbReference type="ARBA" id="ARBA00000085"/>
    </source>
</evidence>
<dbReference type="InterPro" id="IPR015943">
    <property type="entry name" value="WD40/YVTN_repeat-like_dom_sf"/>
</dbReference>
<evidence type="ECO:0000313" key="9">
    <source>
        <dbReference type="Proteomes" id="UP000515369"/>
    </source>
</evidence>
<evidence type="ECO:0000256" key="6">
    <source>
        <dbReference type="SAM" id="SignalP"/>
    </source>
</evidence>
<dbReference type="Gene3D" id="2.60.40.10">
    <property type="entry name" value="Immunoglobulins"/>
    <property type="match status" value="1"/>
</dbReference>
<keyword evidence="4" id="KW-0175">Coiled coil</keyword>